<reference evidence="2" key="1">
    <citation type="submission" date="2020-10" db="EMBL/GenBank/DDBJ databases">
        <authorList>
            <person name="Gilroy R."/>
        </authorList>
    </citation>
    <scope>NUCLEOTIDE SEQUENCE</scope>
    <source>
        <strain evidence="2">10192</strain>
    </source>
</reference>
<proteinExistence type="predicted"/>
<evidence type="ECO:0000313" key="2">
    <source>
        <dbReference type="EMBL" id="MBO8431622.1"/>
    </source>
</evidence>
<accession>A0A9D9DQU6</accession>
<dbReference type="AlphaFoldDB" id="A0A9D9DQU6"/>
<comment type="caution">
    <text evidence="2">The sequence shown here is derived from an EMBL/GenBank/DDBJ whole genome shotgun (WGS) entry which is preliminary data.</text>
</comment>
<dbReference type="EMBL" id="JADIND010000215">
    <property type="protein sequence ID" value="MBO8431622.1"/>
    <property type="molecule type" value="Genomic_DNA"/>
</dbReference>
<reference evidence="2" key="2">
    <citation type="journal article" date="2021" name="PeerJ">
        <title>Extensive microbial diversity within the chicken gut microbiome revealed by metagenomics and culture.</title>
        <authorList>
            <person name="Gilroy R."/>
            <person name="Ravi A."/>
            <person name="Getino M."/>
            <person name="Pursley I."/>
            <person name="Horton D.L."/>
            <person name="Alikhan N.F."/>
            <person name="Baker D."/>
            <person name="Gharbi K."/>
            <person name="Hall N."/>
            <person name="Watson M."/>
            <person name="Adriaenssens E.M."/>
            <person name="Foster-Nyarko E."/>
            <person name="Jarju S."/>
            <person name="Secka A."/>
            <person name="Antonio M."/>
            <person name="Oren A."/>
            <person name="Chaudhuri R.R."/>
            <person name="La Ragione R."/>
            <person name="Hildebrand F."/>
            <person name="Pallen M.J."/>
        </authorList>
    </citation>
    <scope>NUCLEOTIDE SEQUENCE</scope>
    <source>
        <strain evidence="2">10192</strain>
    </source>
</reference>
<keyword evidence="1" id="KW-0175">Coiled coil</keyword>
<protein>
    <submittedName>
        <fullName evidence="2">Uncharacterized protein</fullName>
    </submittedName>
</protein>
<gene>
    <name evidence="2" type="ORF">IAC76_09575</name>
</gene>
<dbReference type="Proteomes" id="UP000823632">
    <property type="component" value="Unassembled WGS sequence"/>
</dbReference>
<evidence type="ECO:0000256" key="1">
    <source>
        <dbReference type="SAM" id="Coils"/>
    </source>
</evidence>
<name>A0A9D9DQU6_9BACT</name>
<feature type="coiled-coil region" evidence="1">
    <location>
        <begin position="2"/>
        <end position="53"/>
    </location>
</feature>
<organism evidence="2 3">
    <name type="scientific">Candidatus Scatousia excrementipullorum</name>
    <dbReference type="NCBI Taxonomy" id="2840936"/>
    <lineage>
        <taxon>Bacteria</taxon>
        <taxon>Candidatus Scatousia</taxon>
    </lineage>
</organism>
<evidence type="ECO:0000313" key="3">
    <source>
        <dbReference type="Proteomes" id="UP000823632"/>
    </source>
</evidence>
<sequence>MKKELIKSIKEKEEQLSKLKAHIDKSVICSELYNKVVLEKAILKKEIDNLAKKSFASKVRYLFPRKKDRICDYFNTPV</sequence>